<gene>
    <name evidence="2" type="ORF">SAMN05216267_10368</name>
</gene>
<evidence type="ECO:0000313" key="3">
    <source>
        <dbReference type="Proteomes" id="UP000181951"/>
    </source>
</evidence>
<feature type="transmembrane region" description="Helical" evidence="1">
    <location>
        <begin position="27"/>
        <end position="49"/>
    </location>
</feature>
<protein>
    <submittedName>
        <fullName evidence="2">Uncharacterized membrane protein YoaK, UPF0700 family</fullName>
    </submittedName>
</protein>
<dbReference type="EMBL" id="FODD01000036">
    <property type="protein sequence ID" value="SEO68124.1"/>
    <property type="molecule type" value="Genomic_DNA"/>
</dbReference>
<organism evidence="2 3">
    <name type="scientific">Actinacidiphila rubida</name>
    <dbReference type="NCBI Taxonomy" id="310780"/>
    <lineage>
        <taxon>Bacteria</taxon>
        <taxon>Bacillati</taxon>
        <taxon>Actinomycetota</taxon>
        <taxon>Actinomycetes</taxon>
        <taxon>Kitasatosporales</taxon>
        <taxon>Streptomycetaceae</taxon>
        <taxon>Actinacidiphila</taxon>
    </lineage>
</organism>
<feature type="transmembrane region" description="Helical" evidence="1">
    <location>
        <begin position="107"/>
        <end position="127"/>
    </location>
</feature>
<feature type="transmembrane region" description="Helical" evidence="1">
    <location>
        <begin position="61"/>
        <end position="87"/>
    </location>
</feature>
<keyword evidence="1" id="KW-1133">Transmembrane helix</keyword>
<keyword evidence="3" id="KW-1185">Reference proteome</keyword>
<dbReference type="AlphaFoldDB" id="A0A1H8RPN2"/>
<sequence length="246" mass="24707">MMDRVQTTLREARDTLVPDLAGPQGPLPLLLLVLTVVSGLVDAFSYLALGRVFVANMTGNVLFLGFSLAGAGGFSVTDSLLSLAAFLAGAVSGGRLGRLVPGRRGRLLLTGTAVQLALVVVAVAVDASGGGPATGAERGVLIVLLALAMGWQNAVARSLKVPDLTTTVQTMTLTRMAADSWLAGGTTGRAGVRLLSALALFVGAVAGAGFLAHGHRDAPLACAAALLVLVGGVLAPFRGTAAAWAS</sequence>
<feature type="transmembrane region" description="Helical" evidence="1">
    <location>
        <begin position="190"/>
        <end position="211"/>
    </location>
</feature>
<dbReference type="STRING" id="310780.SAMN05216267_10368"/>
<dbReference type="PANTHER" id="PTHR37488">
    <property type="entry name" value="DUF1275 DOMAIN-CONTAINING PROTEIN"/>
    <property type="match status" value="1"/>
</dbReference>
<keyword evidence="1" id="KW-0472">Membrane</keyword>
<evidence type="ECO:0000313" key="2">
    <source>
        <dbReference type="EMBL" id="SEO68124.1"/>
    </source>
</evidence>
<dbReference type="Pfam" id="PF06912">
    <property type="entry name" value="DUF1275"/>
    <property type="match status" value="1"/>
</dbReference>
<name>A0A1H8RPN2_9ACTN</name>
<dbReference type="InterPro" id="IPR010699">
    <property type="entry name" value="DUF1275"/>
</dbReference>
<dbReference type="Proteomes" id="UP000181951">
    <property type="component" value="Unassembled WGS sequence"/>
</dbReference>
<evidence type="ECO:0000256" key="1">
    <source>
        <dbReference type="SAM" id="Phobius"/>
    </source>
</evidence>
<reference evidence="2 3" key="1">
    <citation type="submission" date="2016-10" db="EMBL/GenBank/DDBJ databases">
        <authorList>
            <person name="de Groot N.N."/>
        </authorList>
    </citation>
    <scope>NUCLEOTIDE SEQUENCE [LARGE SCALE GENOMIC DNA]</scope>
    <source>
        <strain evidence="2 3">CGMCC 4.2026</strain>
    </source>
</reference>
<accession>A0A1H8RPN2</accession>
<proteinExistence type="predicted"/>
<dbReference type="PANTHER" id="PTHR37488:SF2">
    <property type="entry name" value="DUF1275 DOMAIN-CONTAINING PROTEIN"/>
    <property type="match status" value="1"/>
</dbReference>
<keyword evidence="1" id="KW-0812">Transmembrane</keyword>
<feature type="transmembrane region" description="Helical" evidence="1">
    <location>
        <begin position="218"/>
        <end position="237"/>
    </location>
</feature>